<dbReference type="EMBL" id="GGFL01006862">
    <property type="protein sequence ID" value="MBW71040.1"/>
    <property type="molecule type" value="Transcribed_RNA"/>
</dbReference>
<proteinExistence type="predicted"/>
<name>A0A2M4D0D2_ANODA</name>
<evidence type="ECO:0000256" key="1">
    <source>
        <dbReference type="SAM" id="MobiDB-lite"/>
    </source>
</evidence>
<feature type="region of interest" description="Disordered" evidence="1">
    <location>
        <begin position="46"/>
        <end position="76"/>
    </location>
</feature>
<sequence length="76" mass="8425">MALSFAHSFSLSLCSQDARAHARAGRLFLMRLFTTNFYGDCREPAPEGCSSKPMGPGRIGVAFETTNGRRKRKRNS</sequence>
<protein>
    <submittedName>
        <fullName evidence="2">Putative secreted protein</fullName>
    </submittedName>
</protein>
<dbReference type="AlphaFoldDB" id="A0A2M4D0D2"/>
<organism evidence="2">
    <name type="scientific">Anopheles darlingi</name>
    <name type="common">Mosquito</name>
    <dbReference type="NCBI Taxonomy" id="43151"/>
    <lineage>
        <taxon>Eukaryota</taxon>
        <taxon>Metazoa</taxon>
        <taxon>Ecdysozoa</taxon>
        <taxon>Arthropoda</taxon>
        <taxon>Hexapoda</taxon>
        <taxon>Insecta</taxon>
        <taxon>Pterygota</taxon>
        <taxon>Neoptera</taxon>
        <taxon>Endopterygota</taxon>
        <taxon>Diptera</taxon>
        <taxon>Nematocera</taxon>
        <taxon>Culicoidea</taxon>
        <taxon>Culicidae</taxon>
        <taxon>Anophelinae</taxon>
        <taxon>Anopheles</taxon>
    </lineage>
</organism>
<reference evidence="2" key="1">
    <citation type="submission" date="2018-01" db="EMBL/GenBank/DDBJ databases">
        <title>An insight into the sialome of Amazonian anophelines.</title>
        <authorList>
            <person name="Ribeiro J.M."/>
            <person name="Scarpassa V."/>
            <person name="Calvo E."/>
        </authorList>
    </citation>
    <scope>NUCLEOTIDE SEQUENCE</scope>
</reference>
<accession>A0A2M4D0D2</accession>
<evidence type="ECO:0000313" key="2">
    <source>
        <dbReference type="EMBL" id="MBW71040.1"/>
    </source>
</evidence>